<dbReference type="InterPro" id="IPR036390">
    <property type="entry name" value="WH_DNA-bd_sf"/>
</dbReference>
<accession>A0A1U9JX95</accession>
<sequence>MHILTEAANWLWLQQQVNVSALARHLEVSPRAAQKILVQLETQTIVKQQPSGWTVTPMPAHFFQKKGRSLGRTLTIYQRPRHGSQVIGVIAPHVDFLTHQQRSSWWLVCNSQGRIGYIDTDALRLVQLDAP</sequence>
<gene>
    <name evidence="1" type="ORF">PAEH1_00615</name>
</gene>
<dbReference type="SUPFAM" id="SSF46785">
    <property type="entry name" value="Winged helix' DNA-binding domain"/>
    <property type="match status" value="1"/>
</dbReference>
<dbReference type="STRING" id="643674.PAEH1_00615"/>
<dbReference type="KEGG" id="phn:PAEH1_00615"/>
<evidence type="ECO:0000313" key="1">
    <source>
        <dbReference type="EMBL" id="AQS50420.1"/>
    </source>
</evidence>
<organism evidence="1 2">
    <name type="scientific">Paenalcaligenes hominis</name>
    <dbReference type="NCBI Taxonomy" id="643674"/>
    <lineage>
        <taxon>Bacteria</taxon>
        <taxon>Pseudomonadati</taxon>
        <taxon>Pseudomonadota</taxon>
        <taxon>Betaproteobacteria</taxon>
        <taxon>Burkholderiales</taxon>
        <taxon>Alcaligenaceae</taxon>
        <taxon>Paenalcaligenes</taxon>
    </lineage>
</organism>
<dbReference type="EMBL" id="CP019697">
    <property type="protein sequence ID" value="AQS50420.1"/>
    <property type="molecule type" value="Genomic_DNA"/>
</dbReference>
<dbReference type="AlphaFoldDB" id="A0A1U9JX95"/>
<evidence type="ECO:0000313" key="2">
    <source>
        <dbReference type="Proteomes" id="UP000189369"/>
    </source>
</evidence>
<name>A0A1U9JX95_9BURK</name>
<reference evidence="1 2" key="1">
    <citation type="submission" date="2017-01" db="EMBL/GenBank/DDBJ databases">
        <title>Complete Genome Sequence of Paenalcaligenes hominis, Isolated from a paraplegic Patient with neurogenic bladder.</title>
        <authorList>
            <person name="Mukhopadhyay R."/>
            <person name="Joaquin J."/>
            <person name="Hogue R."/>
            <person name="Kilaru A."/>
            <person name="Jospin G."/>
            <person name="Mars K."/>
            <person name="Eisen J.A."/>
            <person name="Chaturvedi V."/>
        </authorList>
    </citation>
    <scope>NUCLEOTIDE SEQUENCE [LARGE SCALE GENOMIC DNA]</scope>
    <source>
        <strain evidence="1 2">15S00501</strain>
    </source>
</reference>
<proteinExistence type="predicted"/>
<protein>
    <submittedName>
        <fullName evidence="1">Uncharacterized protein</fullName>
    </submittedName>
</protein>
<dbReference type="Proteomes" id="UP000189369">
    <property type="component" value="Chromosome"/>
</dbReference>
<dbReference type="OrthoDB" id="9789310at2"/>